<evidence type="ECO:0000313" key="1">
    <source>
        <dbReference type="EMBL" id="MBJ7595078.1"/>
    </source>
</evidence>
<accession>A0A934K1D5</accession>
<dbReference type="Gene3D" id="2.20.28.160">
    <property type="match status" value="1"/>
</dbReference>
<dbReference type="EMBL" id="JAEKNS010000100">
    <property type="protein sequence ID" value="MBJ7595078.1"/>
    <property type="molecule type" value="Genomic_DNA"/>
</dbReference>
<organism evidence="2 3">
    <name type="scientific">Candidatus Aeolococcus gillhamiae</name>
    <dbReference type="NCBI Taxonomy" id="3127015"/>
    <lineage>
        <taxon>Bacteria</taxon>
        <taxon>Bacillati</taxon>
        <taxon>Candidatus Dormiibacterota</taxon>
        <taxon>Candidatus Dormibacteria</taxon>
        <taxon>Candidatus Aeolococcales</taxon>
        <taxon>Candidatus Aeolococcaceae</taxon>
        <taxon>Candidatus Aeolococcus</taxon>
    </lineage>
</organism>
<reference evidence="1 4" key="3">
    <citation type="submission" date="2020-10" db="EMBL/GenBank/DDBJ databases">
        <title>Ca. Dormibacterota MAGs.</title>
        <authorList>
            <person name="Montgomery K."/>
        </authorList>
    </citation>
    <scope>NUCLEOTIDE SEQUENCE [LARGE SCALE GENOMIC DNA]</scope>
    <source>
        <strain evidence="1">SC8812_S17_18</strain>
    </source>
</reference>
<dbReference type="Proteomes" id="UP000606991">
    <property type="component" value="Unassembled WGS sequence"/>
</dbReference>
<dbReference type="AlphaFoldDB" id="A0A2W5Z4T7"/>
<dbReference type="RefSeq" id="WP_337311849.1">
    <property type="nucleotide sequence ID" value="NZ_JAEKNS010000100.1"/>
</dbReference>
<reference evidence="2" key="2">
    <citation type="submission" date="2018-05" db="EMBL/GenBank/DDBJ databases">
        <authorList>
            <person name="Ferrari B."/>
        </authorList>
    </citation>
    <scope>NUCLEOTIDE SEQUENCE</scope>
    <source>
        <strain evidence="2">RRmetagenome_bin12</strain>
    </source>
</reference>
<gene>
    <name evidence="2" type="ORF">DLM65_15050</name>
    <name evidence="1" type="ORF">JF886_09500</name>
</gene>
<comment type="caution">
    <text evidence="2">The sequence shown here is derived from an EMBL/GenBank/DDBJ whole genome shotgun (WGS) entry which is preliminary data.</text>
</comment>
<sequence length="123" mass="13309">MSPGHLACPNNCPEGRFEALNAPLFVDRTGRYAGHDGTRATYVCAVCQSVAVDVAAAAREMRRNRDERVVTLTCPSCGMRMLPPEDDPLASLVECPACETRFEVEEGTARLHGGPEEDGEDVD</sequence>
<dbReference type="EMBL" id="QHBU01000287">
    <property type="protein sequence ID" value="PZR77696.1"/>
    <property type="molecule type" value="Genomic_DNA"/>
</dbReference>
<protein>
    <submittedName>
        <fullName evidence="2">Uncharacterized protein</fullName>
    </submittedName>
</protein>
<evidence type="ECO:0000313" key="4">
    <source>
        <dbReference type="Proteomes" id="UP000606991"/>
    </source>
</evidence>
<proteinExistence type="predicted"/>
<dbReference type="Proteomes" id="UP000248724">
    <property type="component" value="Unassembled WGS sequence"/>
</dbReference>
<accession>A0A2W5Z4T7</accession>
<evidence type="ECO:0000313" key="3">
    <source>
        <dbReference type="Proteomes" id="UP000248724"/>
    </source>
</evidence>
<evidence type="ECO:0000313" key="2">
    <source>
        <dbReference type="EMBL" id="PZR77696.1"/>
    </source>
</evidence>
<name>A0A2W5Z4T7_9BACT</name>
<reference evidence="2 3" key="1">
    <citation type="journal article" date="2017" name="Nature">
        <title>Atmospheric trace gases support primary production in Antarctic desert surface soil.</title>
        <authorList>
            <person name="Ji M."/>
            <person name="Greening C."/>
            <person name="Vanwonterghem I."/>
            <person name="Carere C.R."/>
            <person name="Bay S.K."/>
            <person name="Steen J.A."/>
            <person name="Montgomery K."/>
            <person name="Lines T."/>
            <person name="Beardall J."/>
            <person name="van Dorst J."/>
            <person name="Snape I."/>
            <person name="Stott M.B."/>
            <person name="Hugenholtz P."/>
            <person name="Ferrari B.C."/>
        </authorList>
    </citation>
    <scope>NUCLEOTIDE SEQUENCE [LARGE SCALE GENOMIC DNA]</scope>
    <source>
        <strain evidence="2">RRmetagenome_bin12</strain>
    </source>
</reference>